<dbReference type="Gene3D" id="1.20.1250.20">
    <property type="entry name" value="MFS general substrate transporter like domains"/>
    <property type="match status" value="1"/>
</dbReference>
<feature type="domain" description="Major facilitator superfamily (MFS) profile" evidence="12">
    <location>
        <begin position="15"/>
        <end position="425"/>
    </location>
</feature>
<dbReference type="RefSeq" id="WP_158051210.1">
    <property type="nucleotide sequence ID" value="NZ_WBKB01000001.1"/>
</dbReference>
<gene>
    <name evidence="13" type="ORF">F8O05_02810</name>
</gene>
<dbReference type="PROSITE" id="PS50850">
    <property type="entry name" value="MFS"/>
    <property type="match status" value="1"/>
</dbReference>
<dbReference type="InterPro" id="IPR011701">
    <property type="entry name" value="MFS"/>
</dbReference>
<organism evidence="13 14">
    <name type="scientific">Gulosibacter chungangensis</name>
    <dbReference type="NCBI Taxonomy" id="979746"/>
    <lineage>
        <taxon>Bacteria</taxon>
        <taxon>Bacillati</taxon>
        <taxon>Actinomycetota</taxon>
        <taxon>Actinomycetes</taxon>
        <taxon>Micrococcales</taxon>
        <taxon>Microbacteriaceae</taxon>
        <taxon>Gulosibacter</taxon>
    </lineage>
</organism>
<feature type="transmembrane region" description="Helical" evidence="11">
    <location>
        <begin position="88"/>
        <end position="106"/>
    </location>
</feature>
<keyword evidence="7 11" id="KW-1133">Transmembrane helix</keyword>
<keyword evidence="14" id="KW-1185">Reference proteome</keyword>
<evidence type="ECO:0000256" key="9">
    <source>
        <dbReference type="ARBA" id="ARBA00037295"/>
    </source>
</evidence>
<evidence type="ECO:0000256" key="6">
    <source>
        <dbReference type="ARBA" id="ARBA00022847"/>
    </source>
</evidence>
<evidence type="ECO:0000256" key="11">
    <source>
        <dbReference type="SAM" id="Phobius"/>
    </source>
</evidence>
<protein>
    <recommendedName>
        <fullName evidence="10">Putative proline/betaine transporter</fullName>
    </recommendedName>
</protein>
<name>A0A7J5BGZ4_9MICO</name>
<dbReference type="FunFam" id="1.20.1250.20:FF:000001">
    <property type="entry name" value="Dicarboxylate MFS transporter"/>
    <property type="match status" value="1"/>
</dbReference>
<evidence type="ECO:0000256" key="10">
    <source>
        <dbReference type="ARBA" id="ARBA00039918"/>
    </source>
</evidence>
<feature type="transmembrane region" description="Helical" evidence="11">
    <location>
        <begin position="335"/>
        <end position="360"/>
    </location>
</feature>
<comment type="caution">
    <text evidence="13">The sequence shown here is derived from an EMBL/GenBank/DDBJ whole genome shotgun (WGS) entry which is preliminary data.</text>
</comment>
<comment type="subcellular location">
    <subcellularLocation>
        <location evidence="1">Cell membrane</location>
        <topology evidence="1">Multi-pass membrane protein</topology>
    </subcellularLocation>
</comment>
<feature type="transmembrane region" description="Helical" evidence="11">
    <location>
        <begin position="188"/>
        <end position="207"/>
    </location>
</feature>
<feature type="transmembrane region" description="Helical" evidence="11">
    <location>
        <begin position="245"/>
        <end position="267"/>
    </location>
</feature>
<keyword evidence="5 11" id="KW-0812">Transmembrane</keyword>
<evidence type="ECO:0000256" key="7">
    <source>
        <dbReference type="ARBA" id="ARBA00022989"/>
    </source>
</evidence>
<feature type="transmembrane region" description="Helical" evidence="11">
    <location>
        <begin position="27"/>
        <end position="46"/>
    </location>
</feature>
<feature type="transmembrane region" description="Helical" evidence="11">
    <location>
        <begin position="52"/>
        <end position="76"/>
    </location>
</feature>
<feature type="transmembrane region" description="Helical" evidence="11">
    <location>
        <begin position="279"/>
        <end position="298"/>
    </location>
</feature>
<dbReference type="InterPro" id="IPR036259">
    <property type="entry name" value="MFS_trans_sf"/>
</dbReference>
<accession>A0A7J5BGZ4</accession>
<evidence type="ECO:0000313" key="13">
    <source>
        <dbReference type="EMBL" id="KAB1645202.1"/>
    </source>
</evidence>
<dbReference type="AlphaFoldDB" id="A0A7J5BGZ4"/>
<evidence type="ECO:0000259" key="12">
    <source>
        <dbReference type="PROSITE" id="PS50850"/>
    </source>
</evidence>
<feature type="transmembrane region" description="Helical" evidence="11">
    <location>
        <begin position="112"/>
        <end position="132"/>
    </location>
</feature>
<dbReference type="InterPro" id="IPR005828">
    <property type="entry name" value="MFS_sugar_transport-like"/>
</dbReference>
<comment type="function">
    <text evidence="9">May be a proton symporter involved in the uptake of osmolytes such as proline and glycine betaine.</text>
</comment>
<keyword evidence="6" id="KW-0769">Symport</keyword>
<evidence type="ECO:0000256" key="4">
    <source>
        <dbReference type="ARBA" id="ARBA00022475"/>
    </source>
</evidence>
<sequence length="464" mass="50131">MTISDSGTRRTPKKAALSGWIGSALEYYDFAIYAQAAALIFPRIFFPDSNPAVAIIASLATYAVGYVARPIGAVVLGHWGDRIGRKSVLVFAMFLMGVSTFAVGLLPTYAQIGVVAPLLLVLLRLIQGFAVAGELGGASAMIIEHAPDGKRGYYASFPLQGTQLGTALGSAVFIPLTAFLPDAAFESWGWRVPFMLSVVVVIAGYLIRRHVRETPTFQENRTEIKREKPPVIEVFRTRWKLIIKAILMSFVNIIGTTVVVFGTAYATNPGYGVGMDPTVYLWIPVLANLVAIALIPSFGKLSDRIGRRPVMLIGTIGAGLLVFPYLYAVGHKNEVLTILLAILLMGVLFQMWNAVFASFFQEMFPASTRVTGFAISQNIGLAIVAFAPTIFSFVAPPGTENVPLIVGGICLVVCLLAAVATILTPESHRVRLEDLGTWSAPVIPKEEYMKLYRAKTEDAPAAAE</sequence>
<keyword evidence="3" id="KW-0813">Transport</keyword>
<reference evidence="13 14" key="1">
    <citation type="submission" date="2019-09" db="EMBL/GenBank/DDBJ databases">
        <title>Phylogeny of genus Pseudoclavibacter and closely related genus.</title>
        <authorList>
            <person name="Li Y."/>
        </authorList>
    </citation>
    <scope>NUCLEOTIDE SEQUENCE [LARGE SCALE GENOMIC DNA]</scope>
    <source>
        <strain evidence="13 14">KCTC 13959</strain>
    </source>
</reference>
<dbReference type="Pfam" id="PF00083">
    <property type="entry name" value="Sugar_tr"/>
    <property type="match status" value="1"/>
</dbReference>
<dbReference type="OrthoDB" id="8953821at2"/>
<dbReference type="PANTHER" id="PTHR43045">
    <property type="entry name" value="SHIKIMATE TRANSPORTER"/>
    <property type="match status" value="1"/>
</dbReference>
<dbReference type="CDD" id="cd17369">
    <property type="entry name" value="MFS_ShiA_like"/>
    <property type="match status" value="1"/>
</dbReference>
<dbReference type="Pfam" id="PF07690">
    <property type="entry name" value="MFS_1"/>
    <property type="match status" value="1"/>
</dbReference>
<evidence type="ECO:0000256" key="5">
    <source>
        <dbReference type="ARBA" id="ARBA00022692"/>
    </source>
</evidence>
<dbReference type="SUPFAM" id="SSF103473">
    <property type="entry name" value="MFS general substrate transporter"/>
    <property type="match status" value="1"/>
</dbReference>
<dbReference type="InterPro" id="IPR020846">
    <property type="entry name" value="MFS_dom"/>
</dbReference>
<feature type="transmembrane region" description="Helical" evidence="11">
    <location>
        <begin position="372"/>
        <end position="395"/>
    </location>
</feature>
<dbReference type="GO" id="GO:0015293">
    <property type="term" value="F:symporter activity"/>
    <property type="evidence" value="ECO:0007669"/>
    <property type="project" value="UniProtKB-KW"/>
</dbReference>
<comment type="similarity">
    <text evidence="2">Belongs to the major facilitator superfamily. Metabolite:H+ Symporter (MHS) family (TC 2.A.1.6) family.</text>
</comment>
<dbReference type="PANTHER" id="PTHR43045:SF1">
    <property type="entry name" value="SHIKIMATE TRANSPORTER"/>
    <property type="match status" value="1"/>
</dbReference>
<keyword evidence="8 11" id="KW-0472">Membrane</keyword>
<keyword evidence="4" id="KW-1003">Cell membrane</keyword>
<dbReference type="GO" id="GO:0005886">
    <property type="term" value="C:plasma membrane"/>
    <property type="evidence" value="ECO:0007669"/>
    <property type="project" value="UniProtKB-SubCell"/>
</dbReference>
<dbReference type="EMBL" id="WBKB01000001">
    <property type="protein sequence ID" value="KAB1645202.1"/>
    <property type="molecule type" value="Genomic_DNA"/>
</dbReference>
<evidence type="ECO:0000256" key="1">
    <source>
        <dbReference type="ARBA" id="ARBA00004651"/>
    </source>
</evidence>
<feature type="transmembrane region" description="Helical" evidence="11">
    <location>
        <begin position="401"/>
        <end position="423"/>
    </location>
</feature>
<feature type="transmembrane region" description="Helical" evidence="11">
    <location>
        <begin position="310"/>
        <end position="329"/>
    </location>
</feature>
<proteinExistence type="inferred from homology"/>
<evidence type="ECO:0000313" key="14">
    <source>
        <dbReference type="Proteomes" id="UP000433493"/>
    </source>
</evidence>
<evidence type="ECO:0000256" key="3">
    <source>
        <dbReference type="ARBA" id="ARBA00022448"/>
    </source>
</evidence>
<dbReference type="Proteomes" id="UP000433493">
    <property type="component" value="Unassembled WGS sequence"/>
</dbReference>
<evidence type="ECO:0000256" key="2">
    <source>
        <dbReference type="ARBA" id="ARBA00008240"/>
    </source>
</evidence>
<evidence type="ECO:0000256" key="8">
    <source>
        <dbReference type="ARBA" id="ARBA00023136"/>
    </source>
</evidence>
<feature type="transmembrane region" description="Helical" evidence="11">
    <location>
        <begin position="153"/>
        <end position="176"/>
    </location>
</feature>